<dbReference type="Pfam" id="PF06585">
    <property type="entry name" value="JHBP"/>
    <property type="match status" value="1"/>
</dbReference>
<dbReference type="Proteomes" id="UP001153620">
    <property type="component" value="Chromosome 4"/>
</dbReference>
<name>A0A9N9WVP9_9DIPT</name>
<protein>
    <submittedName>
        <fullName evidence="1">Uncharacterized protein</fullName>
    </submittedName>
</protein>
<reference evidence="1" key="1">
    <citation type="submission" date="2022-01" db="EMBL/GenBank/DDBJ databases">
        <authorList>
            <person name="King R."/>
        </authorList>
    </citation>
    <scope>NUCLEOTIDE SEQUENCE</scope>
</reference>
<gene>
    <name evidence="1" type="ORF">CHIRRI_LOCUS13878</name>
</gene>
<dbReference type="PANTHER" id="PTHR11008:SF13">
    <property type="entry name" value="FI04421P"/>
    <property type="match status" value="1"/>
</dbReference>
<dbReference type="InterPro" id="IPR010562">
    <property type="entry name" value="Haemolymph_juvenile_hormone-bd"/>
</dbReference>
<dbReference type="InterPro" id="IPR020234">
    <property type="entry name" value="Mite_allergen_group-7"/>
</dbReference>
<dbReference type="Gene3D" id="3.15.10.30">
    <property type="entry name" value="Haemolymph juvenile hormone binding protein"/>
    <property type="match status" value="1"/>
</dbReference>
<keyword evidence="2" id="KW-1185">Reference proteome</keyword>
<sequence>MRHYIEIVTVSIILVAATAYAGYVLSKDKSASSDITQLQLIQSINQTQSQIQNKHQNISNTAQNEIIKQIYEVIEHFKKEDPVGLPLPIPDPMEIPGITQQKLGLTLNLGPVFIHETSKFRIIGATIELDKLMQGSCKLSFDQLILRGNYTLRNIFGTSKGPFTIIIKNLNVDGSATLGVEKNGKLRALEIESDMHVKTMSVNFENLGYLKELFGSFVNSGDDSFFRMMKPYILRDSKEMIKKVINEQIDENLSQYQLMPNSIGAIDYAIAEARKFVKAKFDPFKMDEISNLGVFGYRVYDTELFGVSSFYRVGDLKTVIEDRIAKMTFEVGTQEIHGKTTWEVSIAKGMISRGGLIQFSIQYIKLKVKISQPIDLSKRLKVEDLRIDLGNIQILSSGMGTLDYVAEFLLNIIPNLLRDQIMDVIRKPIIERVQQYANRIDAEALIKDKVNEYFTEGTVSFESELKNEF</sequence>
<dbReference type="OrthoDB" id="6412801at2759"/>
<accession>A0A9N9WVP9</accession>
<proteinExistence type="predicted"/>
<organism evidence="1 2">
    <name type="scientific">Chironomus riparius</name>
    <dbReference type="NCBI Taxonomy" id="315576"/>
    <lineage>
        <taxon>Eukaryota</taxon>
        <taxon>Metazoa</taxon>
        <taxon>Ecdysozoa</taxon>
        <taxon>Arthropoda</taxon>
        <taxon>Hexapoda</taxon>
        <taxon>Insecta</taxon>
        <taxon>Pterygota</taxon>
        <taxon>Neoptera</taxon>
        <taxon>Endopterygota</taxon>
        <taxon>Diptera</taxon>
        <taxon>Nematocera</taxon>
        <taxon>Chironomoidea</taxon>
        <taxon>Chironomidae</taxon>
        <taxon>Chironominae</taxon>
        <taxon>Chironomus</taxon>
    </lineage>
</organism>
<dbReference type="Pfam" id="PF16984">
    <property type="entry name" value="Grp7_allergen"/>
    <property type="match status" value="1"/>
</dbReference>
<dbReference type="EMBL" id="OU895880">
    <property type="protein sequence ID" value="CAG9811069.1"/>
    <property type="molecule type" value="Genomic_DNA"/>
</dbReference>
<evidence type="ECO:0000313" key="2">
    <source>
        <dbReference type="Proteomes" id="UP001153620"/>
    </source>
</evidence>
<dbReference type="AlphaFoldDB" id="A0A9N9WVP9"/>
<evidence type="ECO:0000313" key="1">
    <source>
        <dbReference type="EMBL" id="CAG9811069.1"/>
    </source>
</evidence>
<dbReference type="Gene3D" id="3.15.10.50">
    <property type="match status" value="1"/>
</dbReference>
<dbReference type="PANTHER" id="PTHR11008">
    <property type="entry name" value="PROTEIN TAKEOUT-LIKE PROTEIN"/>
    <property type="match status" value="1"/>
</dbReference>
<dbReference type="SMART" id="SM00700">
    <property type="entry name" value="JHBP"/>
    <property type="match status" value="1"/>
</dbReference>
<reference evidence="1" key="2">
    <citation type="submission" date="2022-10" db="EMBL/GenBank/DDBJ databases">
        <authorList>
            <consortium name="ENA_rothamsted_submissions"/>
            <consortium name="culmorum"/>
            <person name="King R."/>
        </authorList>
    </citation>
    <scope>NUCLEOTIDE SEQUENCE</scope>
</reference>
<dbReference type="InterPro" id="IPR038602">
    <property type="entry name" value="Mite_allergen_7_sf"/>
</dbReference>
<dbReference type="InterPro" id="IPR038606">
    <property type="entry name" value="To_sf"/>
</dbReference>